<organism evidence="2 3">
    <name type="scientific">Prorocentrum cordatum</name>
    <dbReference type="NCBI Taxonomy" id="2364126"/>
    <lineage>
        <taxon>Eukaryota</taxon>
        <taxon>Sar</taxon>
        <taxon>Alveolata</taxon>
        <taxon>Dinophyceae</taxon>
        <taxon>Prorocentrales</taxon>
        <taxon>Prorocentraceae</taxon>
        <taxon>Prorocentrum</taxon>
    </lineage>
</organism>
<evidence type="ECO:0000313" key="3">
    <source>
        <dbReference type="Proteomes" id="UP001189429"/>
    </source>
</evidence>
<feature type="compositionally biased region" description="Polar residues" evidence="1">
    <location>
        <begin position="161"/>
        <end position="177"/>
    </location>
</feature>
<gene>
    <name evidence="2" type="ORF">PCOR1329_LOCUS82786</name>
</gene>
<keyword evidence="3" id="KW-1185">Reference proteome</keyword>
<evidence type="ECO:0000256" key="1">
    <source>
        <dbReference type="SAM" id="MobiDB-lite"/>
    </source>
</evidence>
<proteinExistence type="predicted"/>
<dbReference type="EMBL" id="CAUYUJ010021938">
    <property type="protein sequence ID" value="CAK0907950.1"/>
    <property type="molecule type" value="Genomic_DNA"/>
</dbReference>
<sequence>RPARLVQRRGRGNPCRGRGRREARRAKDFQPVASRAERCRAAGRGGRRGRRDACHRRGPPGRRGGRGHARSGAAAFPGPREGGSRRSCFGGACAAGASCSPDVVGHLVDCRVLAGDRLLEQQPTHVRAGGQRGGGGRRGDLVREDGPGAAHSAQRHGQPRTGPSSWRSASTNDVEDTLTASRILSPCAYQL</sequence>
<feature type="compositionally biased region" description="Basic residues" evidence="1">
    <location>
        <begin position="45"/>
        <end position="69"/>
    </location>
</feature>
<feature type="region of interest" description="Disordered" evidence="1">
    <location>
        <begin position="1"/>
        <end position="85"/>
    </location>
</feature>
<comment type="caution">
    <text evidence="2">The sequence shown here is derived from an EMBL/GenBank/DDBJ whole genome shotgun (WGS) entry which is preliminary data.</text>
</comment>
<reference evidence="2" key="1">
    <citation type="submission" date="2023-10" db="EMBL/GenBank/DDBJ databases">
        <authorList>
            <person name="Chen Y."/>
            <person name="Shah S."/>
            <person name="Dougan E. K."/>
            <person name="Thang M."/>
            <person name="Chan C."/>
        </authorList>
    </citation>
    <scope>NUCLEOTIDE SEQUENCE [LARGE SCALE GENOMIC DNA]</scope>
</reference>
<feature type="non-terminal residue" evidence="2">
    <location>
        <position position="191"/>
    </location>
</feature>
<dbReference type="Proteomes" id="UP001189429">
    <property type="component" value="Unassembled WGS sequence"/>
</dbReference>
<evidence type="ECO:0000313" key="2">
    <source>
        <dbReference type="EMBL" id="CAK0907950.1"/>
    </source>
</evidence>
<name>A0ABN9Y5T8_9DINO</name>
<feature type="region of interest" description="Disordered" evidence="1">
    <location>
        <begin position="123"/>
        <end position="177"/>
    </location>
</feature>
<feature type="compositionally biased region" description="Basic and acidic residues" evidence="1">
    <location>
        <begin position="137"/>
        <end position="146"/>
    </location>
</feature>
<protein>
    <submittedName>
        <fullName evidence="2">Uncharacterized protein</fullName>
    </submittedName>
</protein>
<accession>A0ABN9Y5T8</accession>
<feature type="compositionally biased region" description="Basic residues" evidence="1">
    <location>
        <begin position="1"/>
        <end position="24"/>
    </location>
</feature>
<feature type="non-terminal residue" evidence="2">
    <location>
        <position position="1"/>
    </location>
</feature>